<name>A0ABV1SBE7_9RHOB</name>
<dbReference type="EMBL" id="JAYWLC010000001">
    <property type="protein sequence ID" value="MER5170228.1"/>
    <property type="molecule type" value="Genomic_DNA"/>
</dbReference>
<protein>
    <submittedName>
        <fullName evidence="1">Uncharacterized protein</fullName>
    </submittedName>
</protein>
<accession>A0ABV1SBE7</accession>
<dbReference type="RefSeq" id="WP_350934036.1">
    <property type="nucleotide sequence ID" value="NZ_JAYWLC010000001.1"/>
</dbReference>
<proteinExistence type="predicted"/>
<organism evidence="1 2">
    <name type="scientific">Thioclava kandeliae</name>
    <dbReference type="NCBI Taxonomy" id="3070818"/>
    <lineage>
        <taxon>Bacteria</taxon>
        <taxon>Pseudomonadati</taxon>
        <taxon>Pseudomonadota</taxon>
        <taxon>Alphaproteobacteria</taxon>
        <taxon>Rhodobacterales</taxon>
        <taxon>Paracoccaceae</taxon>
        <taxon>Thioclava</taxon>
    </lineage>
</organism>
<keyword evidence="2" id="KW-1185">Reference proteome</keyword>
<reference evidence="1 2" key="2">
    <citation type="submission" date="2024-06" db="EMBL/GenBank/DDBJ databases">
        <title>Thioclava kandeliae sp. nov. from a rhizosphere soil sample of Kandelia candel in a mangrove.</title>
        <authorList>
            <person name="Mu T."/>
        </authorList>
    </citation>
    <scope>NUCLEOTIDE SEQUENCE [LARGE SCALE GENOMIC DNA]</scope>
    <source>
        <strain evidence="1 2">CPCC 100088</strain>
    </source>
</reference>
<dbReference type="Proteomes" id="UP001438953">
    <property type="component" value="Unassembled WGS sequence"/>
</dbReference>
<reference evidence="1 2" key="1">
    <citation type="submission" date="2024-01" db="EMBL/GenBank/DDBJ databases">
        <authorList>
            <person name="Deng Y."/>
            <person name="Su J."/>
        </authorList>
    </citation>
    <scope>NUCLEOTIDE SEQUENCE [LARGE SCALE GENOMIC DNA]</scope>
    <source>
        <strain evidence="1 2">CPCC 100088</strain>
    </source>
</reference>
<gene>
    <name evidence="1" type="ORF">VSX56_00445</name>
</gene>
<evidence type="ECO:0000313" key="2">
    <source>
        <dbReference type="Proteomes" id="UP001438953"/>
    </source>
</evidence>
<evidence type="ECO:0000313" key="1">
    <source>
        <dbReference type="EMBL" id="MER5170228.1"/>
    </source>
</evidence>
<comment type="caution">
    <text evidence="1">The sequence shown here is derived from an EMBL/GenBank/DDBJ whole genome shotgun (WGS) entry which is preliminary data.</text>
</comment>
<sequence length="213" mass="23700">MDGDLSKLVELNRKPMHLSGMLLGLRALEEAYGSLEQHMLRDDGAAITQALTHGARLARNNRAEADRSLIDCLSELRSCLDYYGRYVQGRVSIDRLPRYMPGSEAAEFLDPLLVKAAPVLVMTDFQGIRMQVTAPDGKVIFLFYKAIQAVHADLFHVHRNLADASRLTRPQKGVLVAPAFDDKLLEQAHLIPHLVLRSSRPGETLCRSMSVAI</sequence>